<dbReference type="EMBL" id="CP053096">
    <property type="protein sequence ID" value="QJR43681.1"/>
    <property type="molecule type" value="Genomic_DNA"/>
</dbReference>
<proteinExistence type="predicted"/>
<dbReference type="Gene3D" id="3.80.10.10">
    <property type="entry name" value="Ribonuclease Inhibitor"/>
    <property type="match status" value="4"/>
</dbReference>
<feature type="signal peptide" evidence="1">
    <location>
        <begin position="1"/>
        <end position="22"/>
    </location>
</feature>
<dbReference type="InterPro" id="IPR032675">
    <property type="entry name" value="LRR_dom_sf"/>
</dbReference>
<keyword evidence="3" id="KW-1185">Reference proteome</keyword>
<protein>
    <submittedName>
        <fullName evidence="2">Leucine-rich repeat protein</fullName>
    </submittedName>
</protein>
<dbReference type="SUPFAM" id="SSF52058">
    <property type="entry name" value="L domain-like"/>
    <property type="match status" value="3"/>
</dbReference>
<dbReference type="PANTHER" id="PTHR45661:SF3">
    <property type="entry name" value="IG-LIKE DOMAIN-CONTAINING PROTEIN"/>
    <property type="match status" value="1"/>
</dbReference>
<keyword evidence="1" id="KW-0732">Signal</keyword>
<name>A0A6M4JG60_9MOLU</name>
<dbReference type="Proteomes" id="UP000500686">
    <property type="component" value="Chromosome"/>
</dbReference>
<dbReference type="PANTHER" id="PTHR45661">
    <property type="entry name" value="SURFACE ANTIGEN"/>
    <property type="match status" value="1"/>
</dbReference>
<dbReference type="PROSITE" id="PS51257">
    <property type="entry name" value="PROKAR_LIPOPROTEIN"/>
    <property type="match status" value="1"/>
</dbReference>
<organism evidence="2 3">
    <name type="scientific">Mycoplasma miroungigenitalium</name>
    <dbReference type="NCBI Taxonomy" id="754515"/>
    <lineage>
        <taxon>Bacteria</taxon>
        <taxon>Bacillati</taxon>
        <taxon>Mycoplasmatota</taxon>
        <taxon>Mollicutes</taxon>
        <taxon>Mycoplasmataceae</taxon>
        <taxon>Mycoplasma</taxon>
    </lineage>
</organism>
<dbReference type="InterPro" id="IPR026906">
    <property type="entry name" value="LRR_5"/>
</dbReference>
<dbReference type="AlphaFoldDB" id="A0A6M4JG60"/>
<dbReference type="RefSeq" id="WP_171111684.1">
    <property type="nucleotide sequence ID" value="NZ_CP053096.1"/>
</dbReference>
<evidence type="ECO:0000313" key="3">
    <source>
        <dbReference type="Proteomes" id="UP000500686"/>
    </source>
</evidence>
<gene>
    <name evidence="2" type="ORF">HLA87_02695</name>
</gene>
<evidence type="ECO:0000313" key="2">
    <source>
        <dbReference type="EMBL" id="QJR43681.1"/>
    </source>
</evidence>
<feature type="chain" id="PRO_5026977820" evidence="1">
    <location>
        <begin position="23"/>
        <end position="841"/>
    </location>
</feature>
<sequence length="841" mass="92775">MKTKNKILLSMGISSMALLPVAAISCQNTKQNIDKDNIDKYFDYEHKDGIYYIKNIKNGVKLKKLIWNSPEQISFKKFENIEKLNTITEIELLKSNIIPEFAFKNFNSLKTVVANKVGLIGKNAFENTGQLVSLNVPNLKAIMEYAFKNSAIRKIDSPNLLEIKDGAFINSKISEINTNKLQKVGIQSFSGAKELKEINAPELKEMGASAFENATSMVKISMPQINSIGFYAFKNTKISEINTGLIQVVNSEMFSGTTLSKIVMPNVTEIRDGAFKENVSLKDVEMPKVKWIGIDSFAKTKFLNSIRNNDGISIYNNIVLDGKQAVGEITLPNVLTIAPEAFKNADKITKISLPNVINIGDHSFQNANHLTAILMPKITELGKSVFENTSITDLNTGLVESISTDSFNGMDKLLNLVVPNAVKVENSAFEKILNLETIELDNVLIVEDHAFNRVKKLKRVKLPKVKTIGKFAFAEAINLEIIEMPNVEEIGEKAFYKTNKLTEAKSNKLINLGSSAFEFNTNLKVVDFPNLITINSSTFKDCSSLTEANIQAVVTVKNQGFKNCSALTKLILPNLVTVGESAFENTEKLNTFEAPKLNSVGNNAFKNSGFIQSLIDKSSNKIAVVNGIILDISQATGEITLSSLTTVPDNLFKDNTKITSIKLPNVTEIGNSAFNGCTALAKISAPKLIKVGDFSFGKTKSLNTFEAPKLNEIGKNSFAGSLLQDNDENYAETGIFLINGILISYDAYGEINKVNEARVIADSLFEDDKDISEFVFSNVEIIGKNAFANSTLTKIEIPNVKHIKANAFKKTNIQFKTSVFPEGFTETDFNNVKKGIEWNKS</sequence>
<dbReference type="KEGG" id="mmir:HLA87_02695"/>
<evidence type="ECO:0000256" key="1">
    <source>
        <dbReference type="SAM" id="SignalP"/>
    </source>
</evidence>
<dbReference type="Pfam" id="PF13306">
    <property type="entry name" value="LRR_5"/>
    <property type="match status" value="4"/>
</dbReference>
<reference evidence="2 3" key="1">
    <citation type="submission" date="2020-05" db="EMBL/GenBank/DDBJ databases">
        <title>Novel Mycoplasma species detected in Mirounga angustirostris (northern elephant seal) from the USA.</title>
        <authorList>
            <person name="Volokhov D.V."/>
        </authorList>
    </citation>
    <scope>NUCLEOTIDE SEQUENCE [LARGE SCALE GENOMIC DNA]</scope>
    <source>
        <strain evidence="2 3">Mirounga ES2806-GEN</strain>
    </source>
</reference>
<dbReference type="InterPro" id="IPR053139">
    <property type="entry name" value="Surface_bspA-like"/>
</dbReference>
<accession>A0A6M4JG60</accession>